<evidence type="ECO:0000313" key="1">
    <source>
        <dbReference type="EMBL" id="QBK85920.1"/>
    </source>
</evidence>
<reference evidence="1" key="1">
    <citation type="journal article" date="2019" name="MBio">
        <title>Virus Genomes from Deep Sea Sediments Expand the Ocean Megavirome and Support Independent Origins of Viral Gigantism.</title>
        <authorList>
            <person name="Backstrom D."/>
            <person name="Yutin N."/>
            <person name="Jorgensen S.L."/>
            <person name="Dharamshi J."/>
            <person name="Homa F."/>
            <person name="Zaremba-Niedwiedzka K."/>
            <person name="Spang A."/>
            <person name="Wolf Y.I."/>
            <person name="Koonin E.V."/>
            <person name="Ettema T.J."/>
        </authorList>
    </citation>
    <scope>NUCLEOTIDE SEQUENCE</scope>
</reference>
<accession>A0A481YSH2</accession>
<name>A0A481YSH2_9VIRU</name>
<organism evidence="1">
    <name type="scientific">Marseillevirus LCMAC101</name>
    <dbReference type="NCBI Taxonomy" id="2506602"/>
    <lineage>
        <taxon>Viruses</taxon>
        <taxon>Varidnaviria</taxon>
        <taxon>Bamfordvirae</taxon>
        <taxon>Nucleocytoviricota</taxon>
        <taxon>Megaviricetes</taxon>
        <taxon>Pimascovirales</taxon>
        <taxon>Pimascovirales incertae sedis</taxon>
        <taxon>Marseilleviridae</taxon>
    </lineage>
</organism>
<gene>
    <name evidence="1" type="ORF">LCMAC101_05150</name>
</gene>
<proteinExistence type="predicted"/>
<sequence length="66" mass="7632">MNVEEVKIKEITGYDEWYVQRFCSEEGLVICDENSRQLQFGGKKVVVKADNVLKIEEEPELVPVDD</sequence>
<protein>
    <submittedName>
        <fullName evidence="1">Uncharacterized protein</fullName>
    </submittedName>
</protein>
<dbReference type="EMBL" id="MK500328">
    <property type="protein sequence ID" value="QBK85920.1"/>
    <property type="molecule type" value="Genomic_DNA"/>
</dbReference>